<dbReference type="Proteomes" id="UP001305002">
    <property type="component" value="Chromosome"/>
</dbReference>
<reference evidence="1 2" key="2">
    <citation type="journal article" date="2024" name="Microb. Biotechnol.">
        <title>The involvement of multiple ABC transporters in daunorubicin efflux in Streptomyces coeruleorubidus.</title>
        <authorList>
            <person name="Dong J."/>
            <person name="Ning J."/>
            <person name="Tian Y."/>
            <person name="Li H."/>
            <person name="Chen H."/>
            <person name="Guan W."/>
        </authorList>
    </citation>
    <scope>NUCLEOTIDE SEQUENCE [LARGE SCALE GENOMIC DNA]</scope>
    <source>
        <strain evidence="1 2">CICC 11043</strain>
    </source>
</reference>
<sequence>MARNTQAPVEDRRLELATEIASLEEQLGSTVQEDLLSSFLSLANQKIQAKAFALELEHHDEPIRLDPRALTLIADRGPVKMPEMGSGHNYLGYHIATMLSLHEWFNEIGSPVPRFLILDQPSQAGFPDETRDGGFGSARATLLNLYETIQSSIESLAGAFQVIVLEHADLDDEPFRSAVRARWRRSNGEALVPEHWISYDADE</sequence>
<protein>
    <submittedName>
        <fullName evidence="1">DUF3732 domain-containing protein</fullName>
    </submittedName>
</protein>
<gene>
    <name evidence="1" type="ORF">R5U08_34665</name>
</gene>
<evidence type="ECO:0000313" key="1">
    <source>
        <dbReference type="EMBL" id="WOT38984.1"/>
    </source>
</evidence>
<proteinExistence type="predicted"/>
<name>A0ABZ0KN03_STRC4</name>
<dbReference type="EMBL" id="CP137524">
    <property type="protein sequence ID" value="WOT38984.1"/>
    <property type="molecule type" value="Genomic_DNA"/>
</dbReference>
<evidence type="ECO:0000313" key="2">
    <source>
        <dbReference type="Proteomes" id="UP001305002"/>
    </source>
</evidence>
<dbReference type="RefSeq" id="WP_193503781.1">
    <property type="nucleotide sequence ID" value="NZ_BMSO01000004.1"/>
</dbReference>
<dbReference type="InterPro" id="IPR022205">
    <property type="entry name" value="DUF3732"/>
</dbReference>
<organism evidence="1 2">
    <name type="scientific">Streptomyces coeruleorubidus</name>
    <dbReference type="NCBI Taxonomy" id="116188"/>
    <lineage>
        <taxon>Bacteria</taxon>
        <taxon>Bacillati</taxon>
        <taxon>Actinomycetota</taxon>
        <taxon>Actinomycetes</taxon>
        <taxon>Kitasatosporales</taxon>
        <taxon>Streptomycetaceae</taxon>
        <taxon>Streptomyces</taxon>
    </lineage>
</organism>
<dbReference type="Pfam" id="PF12532">
    <property type="entry name" value="DUF3732"/>
    <property type="match status" value="1"/>
</dbReference>
<keyword evidence="2" id="KW-1185">Reference proteome</keyword>
<accession>A0ABZ0KN03</accession>
<reference evidence="1 2" key="1">
    <citation type="journal article" date="2021" name="J. Microbiol. Biotechnol.">
        <title>An Efficient Markerless Deletion System Suitable for the Industrial Strains of Streptomyces.</title>
        <authorList>
            <person name="Dong J."/>
            <person name="Wei J."/>
            <person name="Li H."/>
            <person name="Zhao S."/>
            <person name="Guan W."/>
        </authorList>
    </citation>
    <scope>NUCLEOTIDE SEQUENCE [LARGE SCALE GENOMIC DNA]</scope>
    <source>
        <strain evidence="1 2">CICC 11043</strain>
    </source>
</reference>